<dbReference type="AlphaFoldDB" id="A0A183HVL7"/>
<proteinExistence type="predicted"/>
<reference evidence="3" key="1">
    <citation type="submission" date="2016-06" db="UniProtKB">
        <authorList>
            <consortium name="WormBaseParasite"/>
        </authorList>
    </citation>
    <scope>IDENTIFICATION</scope>
</reference>
<evidence type="ECO:0000313" key="2">
    <source>
        <dbReference type="Proteomes" id="UP000267606"/>
    </source>
</evidence>
<reference evidence="1 2" key="2">
    <citation type="submission" date="2018-11" db="EMBL/GenBank/DDBJ databases">
        <authorList>
            <consortium name="Pathogen Informatics"/>
        </authorList>
    </citation>
    <scope>NUCLEOTIDE SEQUENCE [LARGE SCALE GENOMIC DNA]</scope>
</reference>
<gene>
    <name evidence="1" type="ORF">OFLC_LOCUS11534</name>
</gene>
<name>A0A183HVL7_9BILA</name>
<organism evidence="3">
    <name type="scientific">Onchocerca flexuosa</name>
    <dbReference type="NCBI Taxonomy" id="387005"/>
    <lineage>
        <taxon>Eukaryota</taxon>
        <taxon>Metazoa</taxon>
        <taxon>Ecdysozoa</taxon>
        <taxon>Nematoda</taxon>
        <taxon>Chromadorea</taxon>
        <taxon>Rhabditida</taxon>
        <taxon>Spirurina</taxon>
        <taxon>Spiruromorpha</taxon>
        <taxon>Filarioidea</taxon>
        <taxon>Onchocercidae</taxon>
        <taxon>Onchocerca</taxon>
    </lineage>
</organism>
<protein>
    <submittedName>
        <fullName evidence="3">MSP domain-containing protein</fullName>
    </submittedName>
</protein>
<dbReference type="WBParaSite" id="OFLC_0001152901-mRNA-1">
    <property type="protein sequence ID" value="OFLC_0001152901-mRNA-1"/>
    <property type="gene ID" value="OFLC_0001152901"/>
</dbReference>
<evidence type="ECO:0000313" key="3">
    <source>
        <dbReference type="WBParaSite" id="OFLC_0001152901-mRNA-1"/>
    </source>
</evidence>
<dbReference type="STRING" id="387005.A0A183HVL7"/>
<evidence type="ECO:0000313" key="1">
    <source>
        <dbReference type="EMBL" id="VDO77168.1"/>
    </source>
</evidence>
<keyword evidence="2" id="KW-1185">Reference proteome</keyword>
<dbReference type="Proteomes" id="UP000267606">
    <property type="component" value="Unassembled WGS sequence"/>
</dbReference>
<sequence>MDDIALVTFTRVWNNCSVSDIEITQPDFTIQTEKRVVVKAAFPDSADLYYVCVKQKPKENAQGEEIDQHFIKFY</sequence>
<dbReference type="EMBL" id="UZAJ01016747">
    <property type="protein sequence ID" value="VDO77168.1"/>
    <property type="molecule type" value="Genomic_DNA"/>
</dbReference>
<accession>A0A183HVL7</accession>